<evidence type="ECO:0000256" key="3">
    <source>
        <dbReference type="ARBA" id="ARBA00022884"/>
    </source>
</evidence>
<dbReference type="GO" id="GO:0005737">
    <property type="term" value="C:cytoplasm"/>
    <property type="evidence" value="ECO:0007669"/>
    <property type="project" value="UniProtKB-ARBA"/>
</dbReference>
<gene>
    <name evidence="6" type="primary">rplU</name>
    <name evidence="8" type="ORF">A3B04_03440</name>
</gene>
<protein>
    <recommendedName>
        <fullName evidence="6">Large ribosomal subunit protein bL21</fullName>
    </recommendedName>
</protein>
<evidence type="ECO:0000256" key="1">
    <source>
        <dbReference type="ARBA" id="ARBA00008563"/>
    </source>
</evidence>
<dbReference type="GO" id="GO:0005840">
    <property type="term" value="C:ribosome"/>
    <property type="evidence" value="ECO:0007669"/>
    <property type="project" value="UniProtKB-KW"/>
</dbReference>
<proteinExistence type="inferred from homology"/>
<dbReference type="PANTHER" id="PTHR21349">
    <property type="entry name" value="50S RIBOSOMAL PROTEIN L21"/>
    <property type="match status" value="1"/>
</dbReference>
<keyword evidence="2 6" id="KW-0699">rRNA-binding</keyword>
<keyword evidence="5 6" id="KW-0687">Ribonucleoprotein</keyword>
<dbReference type="InterPro" id="IPR001787">
    <property type="entry name" value="Ribosomal_bL21"/>
</dbReference>
<dbReference type="InterPro" id="IPR018258">
    <property type="entry name" value="Ribosomal_bL21_CS"/>
</dbReference>
<comment type="similarity">
    <text evidence="1 6 7">Belongs to the bacterial ribosomal protein bL21 family.</text>
</comment>
<dbReference type="HAMAP" id="MF_01363">
    <property type="entry name" value="Ribosomal_bL21"/>
    <property type="match status" value="1"/>
</dbReference>
<evidence type="ECO:0000256" key="5">
    <source>
        <dbReference type="ARBA" id="ARBA00023274"/>
    </source>
</evidence>
<dbReference type="GO" id="GO:1990904">
    <property type="term" value="C:ribonucleoprotein complex"/>
    <property type="evidence" value="ECO:0007669"/>
    <property type="project" value="UniProtKB-KW"/>
</dbReference>
<dbReference type="PANTHER" id="PTHR21349:SF0">
    <property type="entry name" value="LARGE RIBOSOMAL SUBUNIT PROTEIN BL21M"/>
    <property type="match status" value="1"/>
</dbReference>
<dbReference type="EMBL" id="MHNF01000010">
    <property type="protein sequence ID" value="OGZ41643.1"/>
    <property type="molecule type" value="Genomic_DNA"/>
</dbReference>
<evidence type="ECO:0000256" key="4">
    <source>
        <dbReference type="ARBA" id="ARBA00022980"/>
    </source>
</evidence>
<dbReference type="NCBIfam" id="TIGR00061">
    <property type="entry name" value="L21"/>
    <property type="match status" value="1"/>
</dbReference>
<evidence type="ECO:0000256" key="2">
    <source>
        <dbReference type="ARBA" id="ARBA00022730"/>
    </source>
</evidence>
<dbReference type="InterPro" id="IPR028909">
    <property type="entry name" value="bL21-like"/>
</dbReference>
<keyword evidence="3 6" id="KW-0694">RNA-binding</keyword>
<sequence length="111" mass="12340">MDLAIIKTGGKQYIISPGQKLRVEKLEGEAGGQISFDQVLLTADMRGTGVQPDAAIKIGQPFIKDAKVSAKILKQDRADKITVFKYKSKKRSKVKRGHRQPYTLVEIESIK</sequence>
<dbReference type="GO" id="GO:0019843">
    <property type="term" value="F:rRNA binding"/>
    <property type="evidence" value="ECO:0007669"/>
    <property type="project" value="UniProtKB-UniRule"/>
</dbReference>
<organism evidence="8 9">
    <name type="scientific">Candidatus Portnoybacteria bacterium RIFCSPLOWO2_02_FULL_39_11</name>
    <dbReference type="NCBI Taxonomy" id="1802001"/>
    <lineage>
        <taxon>Bacteria</taxon>
        <taxon>Candidatus Portnoyibacteriota</taxon>
    </lineage>
</organism>
<evidence type="ECO:0000313" key="8">
    <source>
        <dbReference type="EMBL" id="OGZ41643.1"/>
    </source>
</evidence>
<keyword evidence="4 6" id="KW-0689">Ribosomal protein</keyword>
<dbReference type="Proteomes" id="UP000177126">
    <property type="component" value="Unassembled WGS sequence"/>
</dbReference>
<name>A0A1G2FUC8_9BACT</name>
<dbReference type="PROSITE" id="PS01169">
    <property type="entry name" value="RIBOSOMAL_L21"/>
    <property type="match status" value="1"/>
</dbReference>
<dbReference type="GO" id="GO:0006412">
    <property type="term" value="P:translation"/>
    <property type="evidence" value="ECO:0007669"/>
    <property type="project" value="UniProtKB-UniRule"/>
</dbReference>
<accession>A0A1G2FUC8</accession>
<comment type="subunit">
    <text evidence="6">Part of the 50S ribosomal subunit. Contacts protein L20.</text>
</comment>
<dbReference type="AlphaFoldDB" id="A0A1G2FUC8"/>
<dbReference type="InterPro" id="IPR036164">
    <property type="entry name" value="bL21-like_sf"/>
</dbReference>
<dbReference type="GO" id="GO:0003735">
    <property type="term" value="F:structural constituent of ribosome"/>
    <property type="evidence" value="ECO:0007669"/>
    <property type="project" value="InterPro"/>
</dbReference>
<evidence type="ECO:0000256" key="7">
    <source>
        <dbReference type="RuleBase" id="RU000562"/>
    </source>
</evidence>
<dbReference type="Pfam" id="PF00829">
    <property type="entry name" value="Ribosomal_L21p"/>
    <property type="match status" value="1"/>
</dbReference>
<comment type="function">
    <text evidence="6 7">This protein binds to 23S rRNA in the presence of protein L20.</text>
</comment>
<evidence type="ECO:0000256" key="6">
    <source>
        <dbReference type="HAMAP-Rule" id="MF_01363"/>
    </source>
</evidence>
<comment type="caution">
    <text evidence="8">The sequence shown here is derived from an EMBL/GenBank/DDBJ whole genome shotgun (WGS) entry which is preliminary data.</text>
</comment>
<reference evidence="8 9" key="1">
    <citation type="journal article" date="2016" name="Nat. Commun.">
        <title>Thousands of microbial genomes shed light on interconnected biogeochemical processes in an aquifer system.</title>
        <authorList>
            <person name="Anantharaman K."/>
            <person name="Brown C.T."/>
            <person name="Hug L.A."/>
            <person name="Sharon I."/>
            <person name="Castelle C.J."/>
            <person name="Probst A.J."/>
            <person name="Thomas B.C."/>
            <person name="Singh A."/>
            <person name="Wilkins M.J."/>
            <person name="Karaoz U."/>
            <person name="Brodie E.L."/>
            <person name="Williams K.H."/>
            <person name="Hubbard S.S."/>
            <person name="Banfield J.F."/>
        </authorList>
    </citation>
    <scope>NUCLEOTIDE SEQUENCE [LARGE SCALE GENOMIC DNA]</scope>
</reference>
<dbReference type="SUPFAM" id="SSF141091">
    <property type="entry name" value="L21p-like"/>
    <property type="match status" value="1"/>
</dbReference>
<evidence type="ECO:0000313" key="9">
    <source>
        <dbReference type="Proteomes" id="UP000177126"/>
    </source>
</evidence>